<evidence type="ECO:0000259" key="1">
    <source>
        <dbReference type="PROSITE" id="PS50943"/>
    </source>
</evidence>
<dbReference type="AlphaFoldDB" id="A0A1M5J413"/>
<name>A0A1M5J413_FLAJO</name>
<dbReference type="EMBL" id="FQWH01000002">
    <property type="protein sequence ID" value="SHG34743.1"/>
    <property type="molecule type" value="Genomic_DNA"/>
</dbReference>
<dbReference type="Proteomes" id="UP000184112">
    <property type="component" value="Unassembled WGS sequence"/>
</dbReference>
<evidence type="ECO:0000313" key="3">
    <source>
        <dbReference type="Proteomes" id="UP000184112"/>
    </source>
</evidence>
<organism evidence="2 3">
    <name type="scientific">Flavobacterium johnsoniae</name>
    <name type="common">Cytophaga johnsonae</name>
    <dbReference type="NCBI Taxonomy" id="986"/>
    <lineage>
        <taxon>Bacteria</taxon>
        <taxon>Pseudomonadati</taxon>
        <taxon>Bacteroidota</taxon>
        <taxon>Flavobacteriia</taxon>
        <taxon>Flavobacteriales</taxon>
        <taxon>Flavobacteriaceae</taxon>
        <taxon>Flavobacterium</taxon>
    </lineage>
</organism>
<dbReference type="RefSeq" id="WP_012026763.1">
    <property type="nucleotide sequence ID" value="NZ_CP158862.1"/>
</dbReference>
<reference evidence="2 3" key="1">
    <citation type="submission" date="2016-11" db="EMBL/GenBank/DDBJ databases">
        <authorList>
            <person name="Jaros S."/>
            <person name="Januszkiewicz K."/>
            <person name="Wedrychowicz H."/>
        </authorList>
    </citation>
    <scope>NUCLEOTIDE SEQUENCE [LARGE SCALE GENOMIC DNA]</scope>
    <source>
        <strain evidence="2 3">DSM 6792</strain>
    </source>
</reference>
<dbReference type="InterPro" id="IPR001387">
    <property type="entry name" value="Cro/C1-type_HTH"/>
</dbReference>
<dbReference type="OMA" id="QNTDYNN"/>
<gene>
    <name evidence="2" type="ORF">SAMN05444388_102357</name>
</gene>
<evidence type="ECO:0000313" key="2">
    <source>
        <dbReference type="EMBL" id="SHG34743.1"/>
    </source>
</evidence>
<protein>
    <submittedName>
        <fullName evidence="2">Helix-turn-helix</fullName>
    </submittedName>
</protein>
<proteinExistence type="predicted"/>
<dbReference type="Gene3D" id="1.10.260.40">
    <property type="entry name" value="lambda repressor-like DNA-binding domains"/>
    <property type="match status" value="1"/>
</dbReference>
<sequence>MIKQKLITKRIEKNKTQEEIAHLLGMTQSQYSRRESGITKITKSEWDSLAKILGTNMEAIYEPEDGIYILNNEKNTSNTNSQNTDYNNFTLDVMKKYIEKLEYENRYLKSQLEKFSL</sequence>
<dbReference type="SMART" id="SM00530">
    <property type="entry name" value="HTH_XRE"/>
    <property type="match status" value="1"/>
</dbReference>
<dbReference type="PROSITE" id="PS50943">
    <property type="entry name" value="HTH_CROC1"/>
    <property type="match status" value="1"/>
</dbReference>
<accession>A0A1M5J413</accession>
<dbReference type="Pfam" id="PF01381">
    <property type="entry name" value="HTH_3"/>
    <property type="match status" value="1"/>
</dbReference>
<dbReference type="GeneID" id="31767728"/>
<feature type="domain" description="HTH cro/C1-type" evidence="1">
    <location>
        <begin position="6"/>
        <end position="60"/>
    </location>
</feature>
<dbReference type="InterPro" id="IPR010982">
    <property type="entry name" value="Lambda_DNA-bd_dom_sf"/>
</dbReference>
<dbReference type="CDD" id="cd00093">
    <property type="entry name" value="HTH_XRE"/>
    <property type="match status" value="1"/>
</dbReference>
<dbReference type="GO" id="GO:0003677">
    <property type="term" value="F:DNA binding"/>
    <property type="evidence" value="ECO:0007669"/>
    <property type="project" value="InterPro"/>
</dbReference>
<dbReference type="SUPFAM" id="SSF47413">
    <property type="entry name" value="lambda repressor-like DNA-binding domains"/>
    <property type="match status" value="1"/>
</dbReference>